<gene>
    <name evidence="1" type="ORF">J2W49_005051</name>
</gene>
<keyword evidence="2" id="KW-1185">Reference proteome</keyword>
<evidence type="ECO:0000313" key="1">
    <source>
        <dbReference type="EMBL" id="MDR7153071.1"/>
    </source>
</evidence>
<reference evidence="1 2" key="1">
    <citation type="submission" date="2023-07" db="EMBL/GenBank/DDBJ databases">
        <title>Sorghum-associated microbial communities from plants grown in Nebraska, USA.</title>
        <authorList>
            <person name="Schachtman D."/>
        </authorList>
    </citation>
    <scope>NUCLEOTIDE SEQUENCE [LARGE SCALE GENOMIC DNA]</scope>
    <source>
        <strain evidence="1 2">4249</strain>
    </source>
</reference>
<dbReference type="Proteomes" id="UP001265700">
    <property type="component" value="Unassembled WGS sequence"/>
</dbReference>
<protein>
    <submittedName>
        <fullName evidence="1">Uncharacterized protein</fullName>
    </submittedName>
</protein>
<comment type="caution">
    <text evidence="1">The sequence shown here is derived from an EMBL/GenBank/DDBJ whole genome shotgun (WGS) entry which is preliminary data.</text>
</comment>
<sequence>MTSPTSSSEHHLLFASLFHPGRGIAVPCDADGEVHMDELSERLKNAYLGARALVGREYALPIVEPMHSLH</sequence>
<organism evidence="1 2">
    <name type="scientific">Hydrogenophaga palleronii</name>
    <dbReference type="NCBI Taxonomy" id="65655"/>
    <lineage>
        <taxon>Bacteria</taxon>
        <taxon>Pseudomonadati</taxon>
        <taxon>Pseudomonadota</taxon>
        <taxon>Betaproteobacteria</taxon>
        <taxon>Burkholderiales</taxon>
        <taxon>Comamonadaceae</taxon>
        <taxon>Hydrogenophaga</taxon>
    </lineage>
</organism>
<dbReference type="EMBL" id="JAVDWU010000017">
    <property type="protein sequence ID" value="MDR7153071.1"/>
    <property type="molecule type" value="Genomic_DNA"/>
</dbReference>
<evidence type="ECO:0000313" key="2">
    <source>
        <dbReference type="Proteomes" id="UP001265700"/>
    </source>
</evidence>
<accession>A0ABU1WUR8</accession>
<proteinExistence type="predicted"/>
<name>A0ABU1WUR8_9BURK</name>
<dbReference type="RefSeq" id="WP_310322472.1">
    <property type="nucleotide sequence ID" value="NZ_JAVDWU010000017.1"/>
</dbReference>